<evidence type="ECO:0000259" key="5">
    <source>
        <dbReference type="PROSITE" id="PS50987"/>
    </source>
</evidence>
<evidence type="ECO:0000313" key="6">
    <source>
        <dbReference type="EMBL" id="MBB3957563.1"/>
    </source>
</evidence>
<feature type="region of interest" description="Disordered" evidence="4">
    <location>
        <begin position="86"/>
        <end position="106"/>
    </location>
</feature>
<dbReference type="Proteomes" id="UP000548867">
    <property type="component" value="Unassembled WGS sequence"/>
</dbReference>
<dbReference type="Gene3D" id="1.10.10.10">
    <property type="entry name" value="Winged helix-like DNA-binding domain superfamily/Winged helix DNA-binding domain"/>
    <property type="match status" value="1"/>
</dbReference>
<organism evidence="6 7">
    <name type="scientific">Novosphingobium sediminicola</name>
    <dbReference type="NCBI Taxonomy" id="563162"/>
    <lineage>
        <taxon>Bacteria</taxon>
        <taxon>Pseudomonadati</taxon>
        <taxon>Pseudomonadota</taxon>
        <taxon>Alphaproteobacteria</taxon>
        <taxon>Sphingomonadales</taxon>
        <taxon>Sphingomonadaceae</taxon>
        <taxon>Novosphingobium</taxon>
    </lineage>
</organism>
<dbReference type="PANTHER" id="PTHR33154">
    <property type="entry name" value="TRANSCRIPTIONAL REGULATOR, ARSR FAMILY"/>
    <property type="match status" value="1"/>
</dbReference>
<dbReference type="CDD" id="cd00090">
    <property type="entry name" value="HTH_ARSR"/>
    <property type="match status" value="1"/>
</dbReference>
<dbReference type="InterPro" id="IPR011991">
    <property type="entry name" value="ArsR-like_HTH"/>
</dbReference>
<dbReference type="SUPFAM" id="SSF46785">
    <property type="entry name" value="Winged helix' DNA-binding domain"/>
    <property type="match status" value="1"/>
</dbReference>
<keyword evidence="7" id="KW-1185">Reference proteome</keyword>
<evidence type="ECO:0000256" key="2">
    <source>
        <dbReference type="ARBA" id="ARBA00023125"/>
    </source>
</evidence>
<feature type="compositionally biased region" description="Low complexity" evidence="4">
    <location>
        <begin position="87"/>
        <end position="96"/>
    </location>
</feature>
<dbReference type="NCBIfam" id="NF033788">
    <property type="entry name" value="HTH_metalloreg"/>
    <property type="match status" value="1"/>
</dbReference>
<proteinExistence type="predicted"/>
<dbReference type="GO" id="GO:0003700">
    <property type="term" value="F:DNA-binding transcription factor activity"/>
    <property type="evidence" value="ECO:0007669"/>
    <property type="project" value="InterPro"/>
</dbReference>
<name>A0A7W6CND4_9SPHN</name>
<sequence length="106" mass="11301">MNVVFDALSHPIRREVLELLKRGGMTAGELADHFPVSKPTMSGHFAKLKSAGLILGENRGGTILYTLNLSVLEEAVMGFMNRVRTGQSTSAQSASAKTCPPKGETA</sequence>
<evidence type="ECO:0000256" key="3">
    <source>
        <dbReference type="ARBA" id="ARBA00023163"/>
    </source>
</evidence>
<keyword evidence="3" id="KW-0804">Transcription</keyword>
<feature type="domain" description="HTH arsR-type" evidence="5">
    <location>
        <begin position="1"/>
        <end position="87"/>
    </location>
</feature>
<dbReference type="RefSeq" id="WP_183628956.1">
    <property type="nucleotide sequence ID" value="NZ_JACIDX010000026.1"/>
</dbReference>
<dbReference type="PROSITE" id="PS50987">
    <property type="entry name" value="HTH_ARSR_2"/>
    <property type="match status" value="1"/>
</dbReference>
<evidence type="ECO:0000256" key="4">
    <source>
        <dbReference type="SAM" id="MobiDB-lite"/>
    </source>
</evidence>
<dbReference type="InterPro" id="IPR036390">
    <property type="entry name" value="WH_DNA-bd_sf"/>
</dbReference>
<accession>A0A7W6CND4</accession>
<dbReference type="SMART" id="SM00418">
    <property type="entry name" value="HTH_ARSR"/>
    <property type="match status" value="1"/>
</dbReference>
<dbReference type="EMBL" id="JACIDX010000026">
    <property type="protein sequence ID" value="MBB3957563.1"/>
    <property type="molecule type" value="Genomic_DNA"/>
</dbReference>
<dbReference type="PRINTS" id="PR00778">
    <property type="entry name" value="HTHARSR"/>
</dbReference>
<dbReference type="InterPro" id="IPR036388">
    <property type="entry name" value="WH-like_DNA-bd_sf"/>
</dbReference>
<dbReference type="GO" id="GO:0003677">
    <property type="term" value="F:DNA binding"/>
    <property type="evidence" value="ECO:0007669"/>
    <property type="project" value="UniProtKB-KW"/>
</dbReference>
<dbReference type="InterPro" id="IPR051081">
    <property type="entry name" value="HTH_MetalResp_TranReg"/>
</dbReference>
<dbReference type="AlphaFoldDB" id="A0A7W6CND4"/>
<evidence type="ECO:0000313" key="7">
    <source>
        <dbReference type="Proteomes" id="UP000548867"/>
    </source>
</evidence>
<dbReference type="PANTHER" id="PTHR33154:SF33">
    <property type="entry name" value="TRANSCRIPTIONAL REPRESSOR SDPR"/>
    <property type="match status" value="1"/>
</dbReference>
<dbReference type="Pfam" id="PF12840">
    <property type="entry name" value="HTH_20"/>
    <property type="match status" value="1"/>
</dbReference>
<keyword evidence="2 6" id="KW-0238">DNA-binding</keyword>
<reference evidence="6 7" key="1">
    <citation type="submission" date="2020-08" db="EMBL/GenBank/DDBJ databases">
        <title>Genomic Encyclopedia of Type Strains, Phase IV (KMG-IV): sequencing the most valuable type-strain genomes for metagenomic binning, comparative biology and taxonomic classification.</title>
        <authorList>
            <person name="Goeker M."/>
        </authorList>
    </citation>
    <scope>NUCLEOTIDE SEQUENCE [LARGE SCALE GENOMIC DNA]</scope>
    <source>
        <strain evidence="6 7">DSM 27057</strain>
    </source>
</reference>
<gene>
    <name evidence="6" type="ORF">GGR38_004537</name>
</gene>
<dbReference type="InterPro" id="IPR001845">
    <property type="entry name" value="HTH_ArsR_DNA-bd_dom"/>
</dbReference>
<keyword evidence="1" id="KW-0805">Transcription regulation</keyword>
<evidence type="ECO:0000256" key="1">
    <source>
        <dbReference type="ARBA" id="ARBA00023015"/>
    </source>
</evidence>
<protein>
    <submittedName>
        <fullName evidence="6">DNA-binding transcriptional ArsR family regulator</fullName>
    </submittedName>
</protein>
<comment type="caution">
    <text evidence="6">The sequence shown here is derived from an EMBL/GenBank/DDBJ whole genome shotgun (WGS) entry which is preliminary data.</text>
</comment>